<keyword evidence="4" id="KW-1185">Reference proteome</keyword>
<dbReference type="Pfam" id="PF20493">
    <property type="entry name" value="WD-like_fungi"/>
    <property type="match status" value="1"/>
</dbReference>
<dbReference type="VEuPathDB" id="FungiDB:jhhlp_005429"/>
<dbReference type="EMBL" id="NLAX01000700">
    <property type="protein sequence ID" value="PKS08153.1"/>
    <property type="molecule type" value="Genomic_DNA"/>
</dbReference>
<feature type="signal peptide" evidence="1">
    <location>
        <begin position="1"/>
        <end position="23"/>
    </location>
</feature>
<proteinExistence type="predicted"/>
<organism evidence="3 4">
    <name type="scientific">Lomentospora prolificans</name>
    <dbReference type="NCBI Taxonomy" id="41688"/>
    <lineage>
        <taxon>Eukaryota</taxon>
        <taxon>Fungi</taxon>
        <taxon>Dikarya</taxon>
        <taxon>Ascomycota</taxon>
        <taxon>Pezizomycotina</taxon>
        <taxon>Sordariomycetes</taxon>
        <taxon>Hypocreomycetidae</taxon>
        <taxon>Microascales</taxon>
        <taxon>Microascaceae</taxon>
        <taxon>Lomentospora</taxon>
    </lineage>
</organism>
<protein>
    <recommendedName>
        <fullName evidence="2">WD-like domain-containing protein</fullName>
    </recommendedName>
</protein>
<evidence type="ECO:0000313" key="3">
    <source>
        <dbReference type="EMBL" id="PKS08153.1"/>
    </source>
</evidence>
<name>A0A2N3N6S9_9PEZI</name>
<keyword evidence="1" id="KW-0732">Signal</keyword>
<dbReference type="OrthoDB" id="3853793at2759"/>
<evidence type="ECO:0000259" key="2">
    <source>
        <dbReference type="Pfam" id="PF20493"/>
    </source>
</evidence>
<evidence type="ECO:0000256" key="1">
    <source>
        <dbReference type="SAM" id="SignalP"/>
    </source>
</evidence>
<sequence length="175" mass="18397">MIFLRNVIVAFAALTLGVHPAQGIPVEDSESDLVVLSSEVLLNGAVLTFHGYPPGDLAGRDLHRRQCGDRSLECNGSNSPSVNSCRQLIGSLRTNSAITVGPSPRSICLNQNGSQCCVSWSEVVSGLTQGDLIGAAETVLNQCVSARNNSGLVRNVSLRGVCTTQCLSNRATGCR</sequence>
<comment type="caution">
    <text evidence="3">The sequence shown here is derived from an EMBL/GenBank/DDBJ whole genome shotgun (WGS) entry which is preliminary data.</text>
</comment>
<dbReference type="AlphaFoldDB" id="A0A2N3N6S9"/>
<reference evidence="3 4" key="1">
    <citation type="journal article" date="2017" name="G3 (Bethesda)">
        <title>First Draft Genome Sequence of the Pathogenic Fungus Lomentospora prolificans (Formerly Scedosporium prolificans).</title>
        <authorList>
            <person name="Luo R."/>
            <person name="Zimin A."/>
            <person name="Workman R."/>
            <person name="Fan Y."/>
            <person name="Pertea G."/>
            <person name="Grossman N."/>
            <person name="Wear M.P."/>
            <person name="Jia B."/>
            <person name="Miller H."/>
            <person name="Casadevall A."/>
            <person name="Timp W."/>
            <person name="Zhang S.X."/>
            <person name="Salzberg S.L."/>
        </authorList>
    </citation>
    <scope>NUCLEOTIDE SEQUENCE [LARGE SCALE GENOMIC DNA]</scope>
    <source>
        <strain evidence="3 4">JHH-5317</strain>
    </source>
</reference>
<gene>
    <name evidence="3" type="ORF">jhhlp_005429</name>
</gene>
<dbReference type="Proteomes" id="UP000233524">
    <property type="component" value="Unassembled WGS sequence"/>
</dbReference>
<evidence type="ECO:0000313" key="4">
    <source>
        <dbReference type="Proteomes" id="UP000233524"/>
    </source>
</evidence>
<dbReference type="InterPro" id="IPR046925">
    <property type="entry name" value="WD-like_fungi"/>
</dbReference>
<feature type="chain" id="PRO_5014904365" description="WD-like domain-containing protein" evidence="1">
    <location>
        <begin position="24"/>
        <end position="175"/>
    </location>
</feature>
<dbReference type="InParanoid" id="A0A2N3N6S9"/>
<feature type="domain" description="WD-like" evidence="2">
    <location>
        <begin position="69"/>
        <end position="174"/>
    </location>
</feature>
<accession>A0A2N3N6S9</accession>